<comment type="caution">
    <text evidence="1">The sequence shown here is derived from an EMBL/GenBank/DDBJ whole genome shotgun (WGS) entry which is preliminary data.</text>
</comment>
<proteinExistence type="predicted"/>
<dbReference type="InterPro" id="IPR022260">
    <property type="entry name" value="Integr_conj_element_PilL"/>
</dbReference>
<reference evidence="2" key="1">
    <citation type="journal article" date="2019" name="Int. J. Syst. Evol. Microbiol.">
        <title>The Global Catalogue of Microorganisms (GCM) 10K type strain sequencing project: providing services to taxonomists for standard genome sequencing and annotation.</title>
        <authorList>
            <consortium name="The Broad Institute Genomics Platform"/>
            <consortium name="The Broad Institute Genome Sequencing Center for Infectious Disease"/>
            <person name="Wu L."/>
            <person name="Ma J."/>
        </authorList>
    </citation>
    <scope>NUCLEOTIDE SEQUENCE [LARGE SCALE GENOMIC DNA]</scope>
    <source>
        <strain evidence="2">CGMCC 1.13574</strain>
    </source>
</reference>
<dbReference type="NCBIfam" id="TIGR03748">
    <property type="entry name" value="conj_PilL"/>
    <property type="match status" value="1"/>
</dbReference>
<gene>
    <name evidence="1" type="ORF">ACFO3Q_15025</name>
</gene>
<keyword evidence="2" id="KW-1185">Reference proteome</keyword>
<sequence length="196" mass="20921">MCPSDPWFRDPGRHLLSGLLGLFWAALLGGCATAPTPTPTPEAPAAVAPDLSPESVPVVRYGRYTLIELAPSAAQRDLLLQVVEVSTPDTLHATVADALRHVLRRSGYQLCGGQDTEALGRLPLPAAHYQLGPLVLRDALLTLTGPAWDLHVDDGTRLVCFSHVASAPTETEPRPTTAPDADVQVQTFPLAVEDRP</sequence>
<dbReference type="Proteomes" id="UP001595892">
    <property type="component" value="Unassembled WGS sequence"/>
</dbReference>
<evidence type="ECO:0000313" key="2">
    <source>
        <dbReference type="Proteomes" id="UP001595892"/>
    </source>
</evidence>
<dbReference type="EMBL" id="JBHSGG010000043">
    <property type="protein sequence ID" value="MFC4729480.1"/>
    <property type="molecule type" value="Genomic_DNA"/>
</dbReference>
<evidence type="ECO:0000313" key="1">
    <source>
        <dbReference type="EMBL" id="MFC4729480.1"/>
    </source>
</evidence>
<name>A0ABV9NQB7_9GAMM</name>
<protein>
    <submittedName>
        <fullName evidence="1">PilL N-terminal domain-containing protein</fullName>
    </submittedName>
</protein>
<organism evidence="1 2">
    <name type="scientific">Coralloluteibacterium thermophilum</name>
    <dbReference type="NCBI Taxonomy" id="2707049"/>
    <lineage>
        <taxon>Bacteria</taxon>
        <taxon>Pseudomonadati</taxon>
        <taxon>Pseudomonadota</taxon>
        <taxon>Gammaproteobacteria</taxon>
        <taxon>Lysobacterales</taxon>
        <taxon>Lysobacteraceae</taxon>
        <taxon>Coralloluteibacterium</taxon>
    </lineage>
</organism>
<accession>A0ABV9NQB7</accession>
<dbReference type="RefSeq" id="WP_024889526.1">
    <property type="nucleotide sequence ID" value="NZ_JBHSGG010000043.1"/>
</dbReference>